<reference evidence="11" key="2">
    <citation type="submission" date="2025-09" db="UniProtKB">
        <authorList>
            <consortium name="Ensembl"/>
        </authorList>
    </citation>
    <scope>IDENTIFICATION</scope>
</reference>
<dbReference type="FunFam" id="3.30.160.60:FF:000264">
    <property type="entry name" value="Zinc finger protein 236"/>
    <property type="match status" value="1"/>
</dbReference>
<dbReference type="Proteomes" id="UP000694557">
    <property type="component" value="Unassembled WGS sequence"/>
</dbReference>
<keyword evidence="12" id="KW-1185">Reference proteome</keyword>
<evidence type="ECO:0000256" key="1">
    <source>
        <dbReference type="ARBA" id="ARBA00004123"/>
    </source>
</evidence>
<evidence type="ECO:0000313" key="12">
    <source>
        <dbReference type="Proteomes" id="UP000694557"/>
    </source>
</evidence>
<dbReference type="PANTHER" id="PTHR24394:SF44">
    <property type="entry name" value="ZINC FINGER PROTEIN 271-LIKE"/>
    <property type="match status" value="1"/>
</dbReference>
<dbReference type="GO" id="GO:0005694">
    <property type="term" value="C:chromosome"/>
    <property type="evidence" value="ECO:0007669"/>
    <property type="project" value="UniProtKB-ARBA"/>
</dbReference>
<reference evidence="11" key="1">
    <citation type="submission" date="2025-08" db="UniProtKB">
        <authorList>
            <consortium name="Ensembl"/>
        </authorList>
    </citation>
    <scope>IDENTIFICATION</scope>
</reference>
<name>A0A8C7CUN8_ONCKI</name>
<evidence type="ECO:0000256" key="4">
    <source>
        <dbReference type="ARBA" id="ARBA00022737"/>
    </source>
</evidence>
<dbReference type="SMART" id="SM00355">
    <property type="entry name" value="ZnF_C2H2"/>
    <property type="match status" value="8"/>
</dbReference>
<dbReference type="KEGG" id="oki:109897826"/>
<feature type="domain" description="C2H2-type" evidence="10">
    <location>
        <begin position="446"/>
        <end position="472"/>
    </location>
</feature>
<accession>A0A8C7CUN8</accession>
<dbReference type="FunFam" id="3.30.160.60:FF:000478">
    <property type="entry name" value="Zinc finger protein 133"/>
    <property type="match status" value="1"/>
</dbReference>
<feature type="domain" description="C2H2-type" evidence="10">
    <location>
        <begin position="418"/>
        <end position="445"/>
    </location>
</feature>
<dbReference type="FunFam" id="3.30.160.60:FF:002343">
    <property type="entry name" value="Zinc finger protein 33A"/>
    <property type="match status" value="1"/>
</dbReference>
<feature type="domain" description="C2H2-type" evidence="10">
    <location>
        <begin position="279"/>
        <end position="301"/>
    </location>
</feature>
<keyword evidence="4" id="KW-0677">Repeat</keyword>
<evidence type="ECO:0000256" key="6">
    <source>
        <dbReference type="ARBA" id="ARBA00022833"/>
    </source>
</evidence>
<feature type="compositionally biased region" description="Low complexity" evidence="9">
    <location>
        <begin position="236"/>
        <end position="247"/>
    </location>
</feature>
<dbReference type="FunFam" id="3.30.160.60:FF:001290">
    <property type="entry name" value="Zinc finger 45-like"/>
    <property type="match status" value="1"/>
</dbReference>
<organism evidence="11 12">
    <name type="scientific">Oncorhynchus kisutch</name>
    <name type="common">Coho salmon</name>
    <name type="synonym">Salmo kisutch</name>
    <dbReference type="NCBI Taxonomy" id="8019"/>
    <lineage>
        <taxon>Eukaryota</taxon>
        <taxon>Metazoa</taxon>
        <taxon>Chordata</taxon>
        <taxon>Craniata</taxon>
        <taxon>Vertebrata</taxon>
        <taxon>Euteleostomi</taxon>
        <taxon>Actinopterygii</taxon>
        <taxon>Neopterygii</taxon>
        <taxon>Teleostei</taxon>
        <taxon>Protacanthopterygii</taxon>
        <taxon>Salmoniformes</taxon>
        <taxon>Salmonidae</taxon>
        <taxon>Salmoninae</taxon>
        <taxon>Oncorhynchus</taxon>
    </lineage>
</organism>
<evidence type="ECO:0000256" key="9">
    <source>
        <dbReference type="SAM" id="MobiDB-lite"/>
    </source>
</evidence>
<dbReference type="GO" id="GO:0045893">
    <property type="term" value="P:positive regulation of DNA-templated transcription"/>
    <property type="evidence" value="ECO:0007669"/>
    <property type="project" value="UniProtKB-ARBA"/>
</dbReference>
<feature type="compositionally biased region" description="Polar residues" evidence="9">
    <location>
        <begin position="180"/>
        <end position="201"/>
    </location>
</feature>
<feature type="compositionally biased region" description="Basic and acidic residues" evidence="9">
    <location>
        <begin position="97"/>
        <end position="109"/>
    </location>
</feature>
<feature type="domain" description="C2H2-type" evidence="10">
    <location>
        <begin position="306"/>
        <end position="333"/>
    </location>
</feature>
<feature type="domain" description="C2H2-type" evidence="10">
    <location>
        <begin position="390"/>
        <end position="417"/>
    </location>
</feature>
<keyword evidence="5 8" id="KW-0863">Zinc-finger</keyword>
<feature type="region of interest" description="Disordered" evidence="9">
    <location>
        <begin position="133"/>
        <end position="213"/>
    </location>
</feature>
<dbReference type="InterPro" id="IPR013087">
    <property type="entry name" value="Znf_C2H2_type"/>
</dbReference>
<feature type="compositionally biased region" description="Low complexity" evidence="9">
    <location>
        <begin position="75"/>
        <end position="87"/>
    </location>
</feature>
<dbReference type="RefSeq" id="XP_020348012.1">
    <property type="nucleotide sequence ID" value="XM_020492423.2"/>
</dbReference>
<feature type="domain" description="C2H2-type" evidence="10">
    <location>
        <begin position="362"/>
        <end position="389"/>
    </location>
</feature>
<evidence type="ECO:0000256" key="2">
    <source>
        <dbReference type="ARBA" id="ARBA00006991"/>
    </source>
</evidence>
<evidence type="ECO:0000256" key="5">
    <source>
        <dbReference type="ARBA" id="ARBA00022771"/>
    </source>
</evidence>
<dbReference type="GO" id="GO:0005634">
    <property type="term" value="C:nucleus"/>
    <property type="evidence" value="ECO:0007669"/>
    <property type="project" value="UniProtKB-SubCell"/>
</dbReference>
<dbReference type="GO" id="GO:0000981">
    <property type="term" value="F:DNA-binding transcription factor activity, RNA polymerase II-specific"/>
    <property type="evidence" value="ECO:0007669"/>
    <property type="project" value="TreeGrafter"/>
</dbReference>
<proteinExistence type="inferred from homology"/>
<dbReference type="PROSITE" id="PS00028">
    <property type="entry name" value="ZINC_FINGER_C2H2_1"/>
    <property type="match status" value="6"/>
</dbReference>
<keyword evidence="7" id="KW-0539">Nucleus</keyword>
<dbReference type="AlphaFoldDB" id="A0A8C7CUN8"/>
<dbReference type="PROSITE" id="PS50157">
    <property type="entry name" value="ZINC_FINGER_C2H2_2"/>
    <property type="match status" value="8"/>
</dbReference>
<evidence type="ECO:0000256" key="7">
    <source>
        <dbReference type="ARBA" id="ARBA00023242"/>
    </source>
</evidence>
<keyword evidence="3" id="KW-0479">Metal-binding</keyword>
<dbReference type="Pfam" id="PF00096">
    <property type="entry name" value="zf-C2H2"/>
    <property type="match status" value="7"/>
</dbReference>
<dbReference type="GO" id="GO:0008270">
    <property type="term" value="F:zinc ion binding"/>
    <property type="evidence" value="ECO:0007669"/>
    <property type="project" value="UniProtKB-KW"/>
</dbReference>
<dbReference type="FunFam" id="3.30.160.60:FF:000475">
    <property type="entry name" value="zinc finger protein 32 isoform X1"/>
    <property type="match status" value="1"/>
</dbReference>
<dbReference type="FunFam" id="3.30.160.60:FF:001732">
    <property type="entry name" value="Zgc:162936"/>
    <property type="match status" value="1"/>
</dbReference>
<gene>
    <name evidence="11" type="primary">LOC109897826</name>
</gene>
<keyword evidence="6" id="KW-0862">Zinc</keyword>
<dbReference type="GeneID" id="109897826"/>
<feature type="region of interest" description="Disordered" evidence="9">
    <location>
        <begin position="68"/>
        <end position="113"/>
    </location>
</feature>
<dbReference type="GeneTree" id="ENSGT00940000157046"/>
<dbReference type="GO" id="GO:0043565">
    <property type="term" value="F:sequence-specific DNA binding"/>
    <property type="evidence" value="ECO:0007669"/>
    <property type="project" value="UniProtKB-ARBA"/>
</dbReference>
<dbReference type="PANTHER" id="PTHR24394">
    <property type="entry name" value="ZINC FINGER PROTEIN"/>
    <property type="match status" value="1"/>
</dbReference>
<comment type="similarity">
    <text evidence="2">Belongs to the krueppel C2H2-type zinc-finger protein family.</text>
</comment>
<evidence type="ECO:0000259" key="10">
    <source>
        <dbReference type="PROSITE" id="PS50157"/>
    </source>
</evidence>
<feature type="domain" description="C2H2-type" evidence="10">
    <location>
        <begin position="254"/>
        <end position="279"/>
    </location>
</feature>
<feature type="domain" description="C2H2-type" evidence="10">
    <location>
        <begin position="334"/>
        <end position="361"/>
    </location>
</feature>
<comment type="subcellular location">
    <subcellularLocation>
        <location evidence="1">Nucleus</location>
    </subcellularLocation>
</comment>
<dbReference type="SUPFAM" id="SSF57667">
    <property type="entry name" value="beta-beta-alpha zinc fingers"/>
    <property type="match status" value="4"/>
</dbReference>
<dbReference type="Gene3D" id="3.30.160.60">
    <property type="entry name" value="Classic Zinc Finger"/>
    <property type="match status" value="7"/>
</dbReference>
<evidence type="ECO:0000313" key="11">
    <source>
        <dbReference type="Ensembl" id="ENSOKIP00005009280.1"/>
    </source>
</evidence>
<evidence type="ECO:0000256" key="8">
    <source>
        <dbReference type="PROSITE-ProRule" id="PRU00042"/>
    </source>
</evidence>
<dbReference type="Ensembl" id="ENSOKIT00005009835.1">
    <property type="protein sequence ID" value="ENSOKIP00005009280.1"/>
    <property type="gene ID" value="ENSOKIG00005004078.1"/>
</dbReference>
<feature type="region of interest" description="Disordered" evidence="9">
    <location>
        <begin position="225"/>
        <end position="247"/>
    </location>
</feature>
<protein>
    <submittedName>
        <fullName evidence="11">Zinc finger and SCAN domain-containing protein 2-like</fullName>
    </submittedName>
</protein>
<sequence>MSKIKLLRVFLNERLTAAAEEILGVVEKTIAEYEEEVFRLQSLLDIDIVLQPEINLHRADVQQLNLSVSEEEVPPEQQQCEQEWSPSLGPEEPEPTQIKEEQEELRTSQEEEQIQGLEADAIEFIFNPVCVKSDRDEDSTQPSHLYQAQKEGNGERDTLPSTTTENIKTEPDGEDYIESEPTSVSQPFTIVQSENRQSVSGRETGGPPSGFKSVKSKITKMVKGQMSHINSKGKRSTQLSLLKSSSQSNSTPCCKLCGKAFHQMGSLIKHVQTHKDKEDICGVCGKCFQSTESMEDHFQTHITASFCCDVCSKGFSKNSKLIVHMRSHTGETPFRCCHCSKGFKQNGSLKIHMRIHTGEKPFSCPICCTCFSQNGDLKIHMRIHTGEKPYSCCHCGQGFNQKGNLKTHMRTHTREKPYRCHDCDQGFSTGSALKRHIMIHTGEKPFCCPDCGKTFNRSGHVKLHMRTHTGEK</sequence>
<evidence type="ECO:0000256" key="3">
    <source>
        <dbReference type="ARBA" id="ARBA00022723"/>
    </source>
</evidence>
<dbReference type="InterPro" id="IPR036236">
    <property type="entry name" value="Znf_C2H2_sf"/>
</dbReference>